<dbReference type="EMBL" id="LAVV01014515">
    <property type="protein sequence ID" value="KNZ44698.1"/>
    <property type="molecule type" value="Genomic_DNA"/>
</dbReference>
<dbReference type="STRING" id="27349.A0A0L6U826"/>
<evidence type="ECO:0000313" key="2">
    <source>
        <dbReference type="Proteomes" id="UP000037035"/>
    </source>
</evidence>
<protein>
    <submittedName>
        <fullName evidence="1">Uncharacterized protein</fullName>
    </submittedName>
</protein>
<dbReference type="AlphaFoldDB" id="A0A0L6U826"/>
<accession>A0A0L6U826</accession>
<sequence>MAGMMRKIYRQKMKPETPTFFPDQSTSLEQPNGMEAPLIAMSTSSRHKKDQKKISNHRYAAAQKLFPKNSSFTTLFKEVQTVSDYKDNPNPSLPHTQIIPYWCSKSFTRVVHQLDKAAKQLGKIQGNTVERKTDSVGN</sequence>
<comment type="caution">
    <text evidence="1">The sequence shown here is derived from an EMBL/GenBank/DDBJ whole genome shotgun (WGS) entry which is preliminary data.</text>
</comment>
<evidence type="ECO:0000313" key="1">
    <source>
        <dbReference type="EMBL" id="KNZ44698.1"/>
    </source>
</evidence>
<dbReference type="VEuPathDB" id="FungiDB:VP01_891g12"/>
<proteinExistence type="predicted"/>
<dbReference type="OrthoDB" id="2507084at2759"/>
<dbReference type="Proteomes" id="UP000037035">
    <property type="component" value="Unassembled WGS sequence"/>
</dbReference>
<keyword evidence="2" id="KW-1185">Reference proteome</keyword>
<name>A0A0L6U826_9BASI</name>
<reference evidence="1 2" key="1">
    <citation type="submission" date="2015-08" db="EMBL/GenBank/DDBJ databases">
        <title>Next Generation Sequencing and Analysis of the Genome of Puccinia sorghi L Schw, the Causal Agent of Maize Common Rust.</title>
        <authorList>
            <person name="Rochi L."/>
            <person name="Burguener G."/>
            <person name="Darino M."/>
            <person name="Turjanski A."/>
            <person name="Kreff E."/>
            <person name="Dieguez M.J."/>
            <person name="Sacco F."/>
        </authorList>
    </citation>
    <scope>NUCLEOTIDE SEQUENCE [LARGE SCALE GENOMIC DNA]</scope>
    <source>
        <strain evidence="1 2">RO10H11247</strain>
    </source>
</reference>
<gene>
    <name evidence="1" type="ORF">VP01_891g12</name>
</gene>
<organism evidence="1 2">
    <name type="scientific">Puccinia sorghi</name>
    <dbReference type="NCBI Taxonomy" id="27349"/>
    <lineage>
        <taxon>Eukaryota</taxon>
        <taxon>Fungi</taxon>
        <taxon>Dikarya</taxon>
        <taxon>Basidiomycota</taxon>
        <taxon>Pucciniomycotina</taxon>
        <taxon>Pucciniomycetes</taxon>
        <taxon>Pucciniales</taxon>
        <taxon>Pucciniaceae</taxon>
        <taxon>Puccinia</taxon>
    </lineage>
</organism>